<sequence length="73" mass="7872">MMVTATTSANAIGGNVQTGINTEIYSSIQDIARVTPDLKLADREGMCRAIATLCELGMRLEEQERANVGLTEK</sequence>
<dbReference type="Proteomes" id="UP000859505">
    <property type="component" value="Unassembled WGS sequence"/>
</dbReference>
<dbReference type="EMBL" id="DACTUL010000002">
    <property type="protein sequence ID" value="HAT6342665.1"/>
    <property type="molecule type" value="Genomic_DNA"/>
</dbReference>
<gene>
    <name evidence="1" type="ORF">JAJ28_000323</name>
</gene>
<proteinExistence type="predicted"/>
<reference evidence="1" key="2">
    <citation type="submission" date="2020-01" db="EMBL/GenBank/DDBJ databases">
        <authorList>
            <consortium name="NCBI Pathogen Detection Project"/>
        </authorList>
    </citation>
    <scope>NUCLEOTIDE SEQUENCE</scope>
    <source>
        <strain evidence="1">OLC2673_Aeromonas</strain>
    </source>
</reference>
<dbReference type="RefSeq" id="WP_323996176.1">
    <property type="nucleotide sequence ID" value="NZ_JAPEGV010000017.1"/>
</dbReference>
<name>A0AAD3YI01_AERHY</name>
<reference evidence="1" key="1">
    <citation type="journal article" date="2018" name="Genome Biol.">
        <title>SKESA: strategic k-mer extension for scrupulous assemblies.</title>
        <authorList>
            <person name="Souvorov A."/>
            <person name="Agarwala R."/>
            <person name="Lipman D.J."/>
        </authorList>
    </citation>
    <scope>NUCLEOTIDE SEQUENCE</scope>
    <source>
        <strain evidence="1">OLC2673_Aeromonas</strain>
    </source>
</reference>
<comment type="caution">
    <text evidence="1">The sequence shown here is derived from an EMBL/GenBank/DDBJ whole genome shotgun (WGS) entry which is preliminary data.</text>
</comment>
<evidence type="ECO:0000313" key="2">
    <source>
        <dbReference type="Proteomes" id="UP000859505"/>
    </source>
</evidence>
<dbReference type="AlphaFoldDB" id="A0AAD3YI01"/>
<organism evidence="1 2">
    <name type="scientific">Aeromonas hydrophila</name>
    <dbReference type="NCBI Taxonomy" id="644"/>
    <lineage>
        <taxon>Bacteria</taxon>
        <taxon>Pseudomonadati</taxon>
        <taxon>Pseudomonadota</taxon>
        <taxon>Gammaproteobacteria</taxon>
        <taxon>Aeromonadales</taxon>
        <taxon>Aeromonadaceae</taxon>
        <taxon>Aeromonas</taxon>
    </lineage>
</organism>
<protein>
    <submittedName>
        <fullName evidence="1">Uncharacterized protein</fullName>
    </submittedName>
</protein>
<evidence type="ECO:0000313" key="1">
    <source>
        <dbReference type="EMBL" id="HAT6342665.1"/>
    </source>
</evidence>
<accession>A0AAD3YI01</accession>